<keyword evidence="4 6" id="KW-0378">Hydrolase</keyword>
<dbReference type="InterPro" id="IPR029052">
    <property type="entry name" value="Metallo-depent_PP-like"/>
</dbReference>
<feature type="compositionally biased region" description="Polar residues" evidence="7">
    <location>
        <begin position="467"/>
        <end position="478"/>
    </location>
</feature>
<keyword evidence="10" id="KW-1185">Reference proteome</keyword>
<dbReference type="GO" id="GO:0004519">
    <property type="term" value="F:endonuclease activity"/>
    <property type="evidence" value="ECO:0007669"/>
    <property type="project" value="UniProtKB-KW"/>
</dbReference>
<dbReference type="GO" id="GO:0008408">
    <property type="term" value="F:3'-5' exonuclease activity"/>
    <property type="evidence" value="ECO:0007669"/>
    <property type="project" value="InterPro"/>
</dbReference>
<feature type="compositionally biased region" description="Low complexity" evidence="7">
    <location>
        <begin position="442"/>
        <end position="452"/>
    </location>
</feature>
<feature type="domain" description="Calcineurin-like phosphoesterase" evidence="8">
    <location>
        <begin position="2"/>
        <end position="261"/>
    </location>
</feature>
<evidence type="ECO:0000256" key="7">
    <source>
        <dbReference type="SAM" id="MobiDB-lite"/>
    </source>
</evidence>
<evidence type="ECO:0000256" key="2">
    <source>
        <dbReference type="ARBA" id="ARBA00013365"/>
    </source>
</evidence>
<accession>A0A261EXR3</accession>
<comment type="function">
    <text evidence="6">SbcCD cleaves DNA hairpin structures. These structures can inhibit DNA replication and are intermediates in certain DNA recombination reactions. The complex acts as a 3'-&gt;5' double strand exonuclease that can open hairpins. It also has a 5' single-strand endonuclease activity.</text>
</comment>
<comment type="subunit">
    <text evidence="6">Heterodimer of SbcC and SbcD.</text>
</comment>
<dbReference type="SUPFAM" id="SSF56300">
    <property type="entry name" value="Metallo-dependent phosphatases"/>
    <property type="match status" value="1"/>
</dbReference>
<protein>
    <recommendedName>
        <fullName evidence="2 6">Nuclease SbcCD subunit D</fullName>
    </recommendedName>
</protein>
<evidence type="ECO:0000256" key="1">
    <source>
        <dbReference type="ARBA" id="ARBA00010555"/>
    </source>
</evidence>
<dbReference type="InterPro" id="IPR050535">
    <property type="entry name" value="DNA_Repair-Maintenance_Comp"/>
</dbReference>
<dbReference type="Gene3D" id="3.60.21.10">
    <property type="match status" value="1"/>
</dbReference>
<keyword evidence="3 6" id="KW-0540">Nuclease</keyword>
<reference evidence="9 10" key="1">
    <citation type="journal article" date="2017" name="BMC Genomics">
        <title>Comparative genomic and phylogenomic analyses of the Bifidobacteriaceae family.</title>
        <authorList>
            <person name="Lugli G.A."/>
            <person name="Milani C."/>
            <person name="Turroni F."/>
            <person name="Duranti S."/>
            <person name="Mancabelli L."/>
            <person name="Mangifesta M."/>
            <person name="Ferrario C."/>
            <person name="Modesto M."/>
            <person name="Mattarelli P."/>
            <person name="Jiri K."/>
            <person name="van Sinderen D."/>
            <person name="Ventura M."/>
        </authorList>
    </citation>
    <scope>NUCLEOTIDE SEQUENCE [LARGE SCALE GENOMIC DNA]</scope>
    <source>
        <strain evidence="9 10">DSM 24742</strain>
    </source>
</reference>
<gene>
    <name evidence="6" type="primary">sbcD</name>
    <name evidence="9" type="ORF">PSRA_1035</name>
</gene>
<evidence type="ECO:0000256" key="5">
    <source>
        <dbReference type="ARBA" id="ARBA00022839"/>
    </source>
</evidence>
<keyword evidence="6" id="KW-0235">DNA replication</keyword>
<dbReference type="GO" id="GO:0006260">
    <property type="term" value="P:DNA replication"/>
    <property type="evidence" value="ECO:0007669"/>
    <property type="project" value="UniProtKB-KW"/>
</dbReference>
<organism evidence="9 10">
    <name type="scientific">Pseudoscardovia radai</name>
    <dbReference type="NCBI Taxonomy" id="987066"/>
    <lineage>
        <taxon>Bacteria</taxon>
        <taxon>Bacillati</taxon>
        <taxon>Actinomycetota</taxon>
        <taxon>Actinomycetes</taxon>
        <taxon>Bifidobacteriales</taxon>
        <taxon>Bifidobacteriaceae</taxon>
        <taxon>Pseudoscardovia</taxon>
    </lineage>
</organism>
<evidence type="ECO:0000313" key="10">
    <source>
        <dbReference type="Proteomes" id="UP000216725"/>
    </source>
</evidence>
<dbReference type="InterPro" id="IPR041796">
    <property type="entry name" value="Mre11_N"/>
</dbReference>
<dbReference type="RefSeq" id="WP_094660849.1">
    <property type="nucleotide sequence ID" value="NZ_MWWR01000007.1"/>
</dbReference>
<dbReference type="OrthoDB" id="9773856at2"/>
<keyword evidence="6" id="KW-0255">Endonuclease</keyword>
<dbReference type="Proteomes" id="UP000216725">
    <property type="component" value="Unassembled WGS sequence"/>
</dbReference>
<sequence length="478" mass="52265">MIKVLHTSDWHLGRKLDGYDQSEVQRRALQWIVDTVRDEHIDVVLVSGDVYDTKLPGDQQVGMLSEVLTDLVHIERDGKPAVDVILIPGNHDSAVKLGFLSPLMPSNLHICSQVDGVATPVMVERGDERLAVYAFPYLYPSVARFPLNRLLHQADPDLPEDEVLEETTQAVTGAAIRLASRDLAKRRESDPRLASILMMHANVASRLRGKIGEKRDDFSGGDTEHAASESPLIVGTAEAIPSEYFAGSGFDYLALGHIHKPQTVTIVGDGQLPQARYCGSLLAYDADDVKQSKPREGNYRVVDIVTIDGGKVTDISERFIESGQRRIVNLKGDIDEILGPECAQYRDDFVNLTFGFDPEKHKDPWGEIHTAFSTVLGYKPTAYGEKDRTTADGRAIQRNVDDPLDVMLSFVRDVTGLEATAQEKKVLGEALKRAQNVPQADASGAKAGAASGRRGRRSRVTADATESVASESNGNGND</sequence>
<evidence type="ECO:0000313" key="9">
    <source>
        <dbReference type="EMBL" id="OZG51638.1"/>
    </source>
</evidence>
<keyword evidence="6" id="KW-0233">DNA recombination</keyword>
<dbReference type="EMBL" id="MWWR01000007">
    <property type="protein sequence ID" value="OZG51638.1"/>
    <property type="molecule type" value="Genomic_DNA"/>
</dbReference>
<dbReference type="CDD" id="cd00840">
    <property type="entry name" value="MPP_Mre11_N"/>
    <property type="match status" value="1"/>
</dbReference>
<comment type="caution">
    <text evidence="9">The sequence shown here is derived from an EMBL/GenBank/DDBJ whole genome shotgun (WGS) entry which is preliminary data.</text>
</comment>
<dbReference type="PANTHER" id="PTHR30337:SF0">
    <property type="entry name" value="NUCLEASE SBCCD SUBUNIT D"/>
    <property type="match status" value="1"/>
</dbReference>
<dbReference type="Pfam" id="PF00149">
    <property type="entry name" value="Metallophos"/>
    <property type="match status" value="1"/>
</dbReference>
<dbReference type="PANTHER" id="PTHR30337">
    <property type="entry name" value="COMPONENT OF ATP-DEPENDENT DSDNA EXONUCLEASE"/>
    <property type="match status" value="1"/>
</dbReference>
<proteinExistence type="inferred from homology"/>
<dbReference type="NCBIfam" id="TIGR00619">
    <property type="entry name" value="sbcd"/>
    <property type="match status" value="1"/>
</dbReference>
<keyword evidence="5 6" id="KW-0269">Exonuclease</keyword>
<evidence type="ECO:0000259" key="8">
    <source>
        <dbReference type="Pfam" id="PF00149"/>
    </source>
</evidence>
<evidence type="ECO:0000256" key="3">
    <source>
        <dbReference type="ARBA" id="ARBA00022722"/>
    </source>
</evidence>
<evidence type="ECO:0000256" key="4">
    <source>
        <dbReference type="ARBA" id="ARBA00022801"/>
    </source>
</evidence>
<evidence type="ECO:0000256" key="6">
    <source>
        <dbReference type="RuleBase" id="RU363069"/>
    </source>
</evidence>
<feature type="region of interest" description="Disordered" evidence="7">
    <location>
        <begin position="434"/>
        <end position="478"/>
    </location>
</feature>
<comment type="similarity">
    <text evidence="1 6">Belongs to the SbcD family.</text>
</comment>
<dbReference type="InterPro" id="IPR004843">
    <property type="entry name" value="Calcineurin-like_PHP"/>
</dbReference>
<dbReference type="AlphaFoldDB" id="A0A261EXR3"/>
<dbReference type="GO" id="GO:0006310">
    <property type="term" value="P:DNA recombination"/>
    <property type="evidence" value="ECO:0007669"/>
    <property type="project" value="UniProtKB-KW"/>
</dbReference>
<dbReference type="InterPro" id="IPR004593">
    <property type="entry name" value="SbcD"/>
</dbReference>
<name>A0A261EXR3_9BIFI</name>